<dbReference type="Pfam" id="PF01546">
    <property type="entry name" value="Peptidase_M20"/>
    <property type="match status" value="1"/>
</dbReference>
<dbReference type="PANTHER" id="PTHR43808">
    <property type="entry name" value="ACETYLORNITHINE DEACETYLASE"/>
    <property type="match status" value="1"/>
</dbReference>
<evidence type="ECO:0000313" key="1">
    <source>
        <dbReference type="EMBL" id="BBI36529.1"/>
    </source>
</evidence>
<dbReference type="SUPFAM" id="SSF53187">
    <property type="entry name" value="Zn-dependent exopeptidases"/>
    <property type="match status" value="1"/>
</dbReference>
<dbReference type="EMBL" id="AP019400">
    <property type="protein sequence ID" value="BBI36529.1"/>
    <property type="molecule type" value="Genomic_DNA"/>
</dbReference>
<keyword evidence="1" id="KW-0378">Hydrolase</keyword>
<name>A0A3T1DEK6_9BACL</name>
<dbReference type="KEGG" id="cohn:KCTCHS21_59280"/>
<organism evidence="1 2">
    <name type="scientific">Cohnella abietis</name>
    <dbReference type="NCBI Taxonomy" id="2507935"/>
    <lineage>
        <taxon>Bacteria</taxon>
        <taxon>Bacillati</taxon>
        <taxon>Bacillota</taxon>
        <taxon>Bacilli</taxon>
        <taxon>Bacillales</taxon>
        <taxon>Paenibacillaceae</taxon>
        <taxon>Cohnella</taxon>
    </lineage>
</organism>
<reference evidence="1 2" key="1">
    <citation type="submission" date="2019-01" db="EMBL/GenBank/DDBJ databases">
        <title>Complete genome sequence of Cohnella hallensis HS21 isolated from Korean fir (Abies koreana) rhizospheric soil.</title>
        <authorList>
            <person name="Jiang L."/>
            <person name="Kang S.W."/>
            <person name="Kim S."/>
            <person name="Jung J."/>
            <person name="Kim C.Y."/>
            <person name="Kim D.H."/>
            <person name="Kim S.W."/>
            <person name="Lee J."/>
        </authorList>
    </citation>
    <scope>NUCLEOTIDE SEQUENCE [LARGE SCALE GENOMIC DNA]</scope>
    <source>
        <strain evidence="1 2">HS21</strain>
    </source>
</reference>
<dbReference type="Gene3D" id="3.40.630.10">
    <property type="entry name" value="Zn peptidases"/>
    <property type="match status" value="1"/>
</dbReference>
<gene>
    <name evidence="1" type="primary">yodQ_2</name>
    <name evidence="1" type="ORF">KCTCHS21_59280</name>
</gene>
<sequence>MNEIKQEIRSWVEANERRILQLVQDLVSYNTVNQVWTGNEKDAQIYLSQVLKDMGLVVDVFTPEEVTGLKEHPGYFPGKDYTDRPNVVAELKGAGGGKSLIFSSHMDTTTAASEWKRNPWDPAIENGKLYGLGTFDMKGGLVASIFAVRCLQELGITLKGNVLIESVVDEEFGGANGTLASRVRGYNPDAAIIPEPTNLSVCPGNHGGAQWRVTFTGNTGMSFSGEVIVNPAHIAAKFIVYLEEYEAQRQNKGGPAPYFVNDHTLPVIVTRLEAGDMNAALCDTGPSECHVDIWVECHAGVTEEELEKEIMDGFRSKYANEYDKWNEPRFNKLIRFLPGTQVDSSFPLIGMLAEITSEVTNQQYGSITGAPFACDSFMFNMYTNTPAIIIGPVGANAHASDEHIDIAEFLKLVEIYALTTLQWCGYHNRGVR</sequence>
<keyword evidence="2" id="KW-1185">Reference proteome</keyword>
<dbReference type="PANTHER" id="PTHR43808:SF25">
    <property type="entry name" value="PEPTIDASE M20 DIMERISATION DOMAIN-CONTAINING PROTEIN"/>
    <property type="match status" value="1"/>
</dbReference>
<dbReference type="Gene3D" id="3.30.70.360">
    <property type="match status" value="1"/>
</dbReference>
<dbReference type="GO" id="GO:0016787">
    <property type="term" value="F:hydrolase activity"/>
    <property type="evidence" value="ECO:0007669"/>
    <property type="project" value="UniProtKB-KW"/>
</dbReference>
<protein>
    <submittedName>
        <fullName evidence="1">Putative metallohydrolase YodQ</fullName>
    </submittedName>
</protein>
<accession>A0A3T1DEK6</accession>
<dbReference type="RefSeq" id="WP_130616033.1">
    <property type="nucleotide sequence ID" value="NZ_AP019400.1"/>
</dbReference>
<evidence type="ECO:0000313" key="2">
    <source>
        <dbReference type="Proteomes" id="UP000289856"/>
    </source>
</evidence>
<proteinExistence type="predicted"/>
<dbReference type="OrthoDB" id="9792335at2"/>
<dbReference type="InterPro" id="IPR002933">
    <property type="entry name" value="Peptidase_M20"/>
</dbReference>
<dbReference type="InterPro" id="IPR050072">
    <property type="entry name" value="Peptidase_M20A"/>
</dbReference>
<dbReference type="Proteomes" id="UP000289856">
    <property type="component" value="Chromosome"/>
</dbReference>
<dbReference type="AlphaFoldDB" id="A0A3T1DEK6"/>